<evidence type="ECO:0000313" key="2">
    <source>
        <dbReference type="Proteomes" id="UP000319481"/>
    </source>
</evidence>
<organism evidence="1 2">
    <name type="scientific">Agrobacterium salinitolerans</name>
    <dbReference type="NCBI Taxonomy" id="1183413"/>
    <lineage>
        <taxon>Bacteria</taxon>
        <taxon>Pseudomonadati</taxon>
        <taxon>Pseudomonadota</taxon>
        <taxon>Alphaproteobacteria</taxon>
        <taxon>Hyphomicrobiales</taxon>
        <taxon>Rhizobiaceae</taxon>
        <taxon>Rhizobium/Agrobacterium group</taxon>
        <taxon>Agrobacterium</taxon>
    </lineage>
</organism>
<proteinExistence type="predicted"/>
<dbReference type="Proteomes" id="UP000319481">
    <property type="component" value="Unassembled WGS sequence"/>
</dbReference>
<dbReference type="EMBL" id="SGNZ01000001">
    <property type="protein sequence ID" value="TRA96836.1"/>
    <property type="molecule type" value="Genomic_DNA"/>
</dbReference>
<comment type="caution">
    <text evidence="1">The sequence shown here is derived from an EMBL/GenBank/DDBJ whole genome shotgun (WGS) entry which is preliminary data.</text>
</comment>
<protein>
    <submittedName>
        <fullName evidence="1">Uncharacterized protein</fullName>
    </submittedName>
</protein>
<gene>
    <name evidence="1" type="ORF">EXN23_00945</name>
</gene>
<sequence>MTYTDLFLLDIVNSAPAPDYIDDGRFHWSLVSFPARDGWKVVFSYRSAELSRVDHLVTPQGMVIPVDGVQRLECWYEDDWQRYLASEKVQGGPTEPTTSTWQIAAVPIHQTPRSLDF</sequence>
<name>A0ABY3BWS3_9HYPH</name>
<reference evidence="1 2" key="1">
    <citation type="journal article" date="2019" name="Appl. Microbiol. Biotechnol.">
        <title>Differential efficiency of wild type rhizogenic strains for rol gene transformation of plants.</title>
        <authorList>
            <person name="Desmet S."/>
            <person name="De Keyser E."/>
            <person name="Van Vaerenbergh J."/>
            <person name="Baeyen S."/>
            <person name="Van Huylenbroeck J."/>
            <person name="Geelen D."/>
            <person name="Dhooghe E."/>
        </authorList>
    </citation>
    <scope>NUCLEOTIDE SEQUENCE [LARGE SCALE GENOMIC DNA]</scope>
    <source>
        <strain evidence="1 2">GBBC3283</strain>
    </source>
</reference>
<dbReference type="RefSeq" id="WP_142911540.1">
    <property type="nucleotide sequence ID" value="NZ_JAPZLP010000001.1"/>
</dbReference>
<accession>A0ABY3BWS3</accession>
<keyword evidence="2" id="KW-1185">Reference proteome</keyword>
<evidence type="ECO:0000313" key="1">
    <source>
        <dbReference type="EMBL" id="TRA96836.1"/>
    </source>
</evidence>